<dbReference type="GO" id="GO:0008270">
    <property type="term" value="F:zinc ion binding"/>
    <property type="evidence" value="ECO:0007669"/>
    <property type="project" value="UniProtKB-UniRule"/>
</dbReference>
<dbReference type="PANTHER" id="PTHR34535">
    <property type="entry name" value="HYDROGENASE MATURATION FACTOR HYPA"/>
    <property type="match status" value="1"/>
</dbReference>
<dbReference type="PANTHER" id="PTHR34535:SF3">
    <property type="entry name" value="HYDROGENASE MATURATION FACTOR HYPA"/>
    <property type="match status" value="1"/>
</dbReference>
<keyword evidence="4 5" id="KW-0862">Zinc</keyword>
<feature type="binding site" evidence="5">
    <location>
        <position position="107"/>
    </location>
    <ligand>
        <name>Zn(2+)</name>
        <dbReference type="ChEBI" id="CHEBI:29105"/>
    </ligand>
</feature>
<dbReference type="InterPro" id="IPR000688">
    <property type="entry name" value="HypA/HybF"/>
</dbReference>
<dbReference type="Proteomes" id="UP000295447">
    <property type="component" value="Unassembled WGS sequence"/>
</dbReference>
<dbReference type="InterPro" id="IPR020538">
    <property type="entry name" value="Hydgase_Ni_incorp_HypA/HybF_CS"/>
</dbReference>
<evidence type="ECO:0000256" key="3">
    <source>
        <dbReference type="ARBA" id="ARBA00022723"/>
    </source>
</evidence>
<gene>
    <name evidence="5" type="primary">hypA</name>
    <name evidence="6" type="ORF">EV650_6742</name>
</gene>
<dbReference type="GO" id="GO:0016151">
    <property type="term" value="F:nickel cation binding"/>
    <property type="evidence" value="ECO:0007669"/>
    <property type="project" value="UniProtKB-UniRule"/>
</dbReference>
<keyword evidence="7" id="KW-1185">Reference proteome</keyword>
<name>A0A4R7ZJH9_9ACTN</name>
<evidence type="ECO:0000256" key="4">
    <source>
        <dbReference type="ARBA" id="ARBA00022833"/>
    </source>
</evidence>
<dbReference type="PROSITE" id="PS01249">
    <property type="entry name" value="HYPA"/>
    <property type="match status" value="1"/>
</dbReference>
<dbReference type="PIRSF" id="PIRSF004761">
    <property type="entry name" value="Hydrgn_mat_HypA"/>
    <property type="match status" value="1"/>
</dbReference>
<comment type="similarity">
    <text evidence="1 5">Belongs to the HypA/HybF family.</text>
</comment>
<evidence type="ECO:0000256" key="5">
    <source>
        <dbReference type="HAMAP-Rule" id="MF_00213"/>
    </source>
</evidence>
<dbReference type="AlphaFoldDB" id="A0A4R7ZJH9"/>
<dbReference type="GO" id="GO:0051604">
    <property type="term" value="P:protein maturation"/>
    <property type="evidence" value="ECO:0007669"/>
    <property type="project" value="InterPro"/>
</dbReference>
<keyword evidence="2 5" id="KW-0533">Nickel</keyword>
<sequence length="128" mass="13759">MSLTRSRSTPKAGRPTVGRVHELAITESIVDAIVEKIGDGPVAAVRLEVGRLSGVVTDSIRFCFEIVAGGTGLEGARLDIDEPSGRAYCRDCRREFGLDDPIMLCDCGSADLDILAGRELRIISVEVR</sequence>
<feature type="binding site" evidence="5">
    <location>
        <position position="89"/>
    </location>
    <ligand>
        <name>Zn(2+)</name>
        <dbReference type="ChEBI" id="CHEBI:29105"/>
    </ligand>
</feature>
<comment type="function">
    <text evidence="5">Involved in the maturation of [NiFe] hydrogenases. Required for nickel insertion into the metal center of the hydrogenase.</text>
</comment>
<accession>A0A4R7ZJH9</accession>
<dbReference type="Pfam" id="PF01155">
    <property type="entry name" value="HypA"/>
    <property type="match status" value="1"/>
</dbReference>
<keyword evidence="3 5" id="KW-0479">Metal-binding</keyword>
<feature type="binding site" evidence="5">
    <location>
        <position position="21"/>
    </location>
    <ligand>
        <name>Ni(2+)</name>
        <dbReference type="ChEBI" id="CHEBI:49786"/>
    </ligand>
</feature>
<protein>
    <recommendedName>
        <fullName evidence="5">Hydrogenase maturation factor HypA</fullName>
    </recommendedName>
</protein>
<organism evidence="6 7">
    <name type="scientific">Kribbella kalugense</name>
    <dbReference type="NCBI Taxonomy" id="2512221"/>
    <lineage>
        <taxon>Bacteria</taxon>
        <taxon>Bacillati</taxon>
        <taxon>Actinomycetota</taxon>
        <taxon>Actinomycetes</taxon>
        <taxon>Propionibacteriales</taxon>
        <taxon>Kribbellaceae</taxon>
        <taxon>Kribbella</taxon>
    </lineage>
</organism>
<feature type="binding site" evidence="5">
    <location>
        <position position="92"/>
    </location>
    <ligand>
        <name>Zn(2+)</name>
        <dbReference type="ChEBI" id="CHEBI:29105"/>
    </ligand>
</feature>
<dbReference type="EMBL" id="SODF01000003">
    <property type="protein sequence ID" value="TDW15260.1"/>
    <property type="molecule type" value="Genomic_DNA"/>
</dbReference>
<feature type="binding site" evidence="5">
    <location>
        <position position="105"/>
    </location>
    <ligand>
        <name>Zn(2+)</name>
        <dbReference type="ChEBI" id="CHEBI:29105"/>
    </ligand>
</feature>
<evidence type="ECO:0000256" key="2">
    <source>
        <dbReference type="ARBA" id="ARBA00022596"/>
    </source>
</evidence>
<dbReference type="Gene3D" id="3.30.2320.80">
    <property type="match status" value="1"/>
</dbReference>
<reference evidence="6 7" key="1">
    <citation type="submission" date="2019-03" db="EMBL/GenBank/DDBJ databases">
        <title>Genomic Encyclopedia of Type Strains, Phase III (KMG-III): the genomes of soil and plant-associated and newly described type strains.</title>
        <authorList>
            <person name="Whitman W."/>
        </authorList>
    </citation>
    <scope>NUCLEOTIDE SEQUENCE [LARGE SCALE GENOMIC DNA]</scope>
    <source>
        <strain evidence="6 7">VKM Ac-2570</strain>
    </source>
</reference>
<dbReference type="HAMAP" id="MF_00213">
    <property type="entry name" value="HypA_HybF"/>
    <property type="match status" value="1"/>
</dbReference>
<comment type="caution">
    <text evidence="6">The sequence shown here is derived from an EMBL/GenBank/DDBJ whole genome shotgun (WGS) entry which is preliminary data.</text>
</comment>
<evidence type="ECO:0000256" key="1">
    <source>
        <dbReference type="ARBA" id="ARBA00010748"/>
    </source>
</evidence>
<evidence type="ECO:0000313" key="6">
    <source>
        <dbReference type="EMBL" id="TDW15260.1"/>
    </source>
</evidence>
<evidence type="ECO:0000313" key="7">
    <source>
        <dbReference type="Proteomes" id="UP000295447"/>
    </source>
</evidence>
<proteinExistence type="inferred from homology"/>